<proteinExistence type="predicted"/>
<accession>A0A315Y527</accession>
<feature type="transmembrane region" description="Helical" evidence="1">
    <location>
        <begin position="26"/>
        <end position="53"/>
    </location>
</feature>
<keyword evidence="1" id="KW-0472">Membrane</keyword>
<sequence length="83" mass="10039">MFDPYRHNKRRFTRQQGHILDLKLNLIWIVGLIASLFISRFLVIAIGIVLVILSVRRYMNSESHSFDNYDTEHRYYDDDDDEY</sequence>
<dbReference type="AlphaFoldDB" id="A0A315Y527"/>
<dbReference type="EMBL" id="QGDI01000003">
    <property type="protein sequence ID" value="PWJ14139.1"/>
    <property type="molecule type" value="Genomic_DNA"/>
</dbReference>
<dbReference type="RefSeq" id="WP_109725910.1">
    <property type="nucleotide sequence ID" value="NZ_CACVSX010000062.1"/>
</dbReference>
<keyword evidence="1" id="KW-1133">Transmembrane helix</keyword>
<name>A0A315Y527_RUMFL</name>
<evidence type="ECO:0000313" key="2">
    <source>
        <dbReference type="EMBL" id="PWJ14139.1"/>
    </source>
</evidence>
<evidence type="ECO:0000313" key="3">
    <source>
        <dbReference type="Proteomes" id="UP000245720"/>
    </source>
</evidence>
<comment type="caution">
    <text evidence="2">The sequence shown here is derived from an EMBL/GenBank/DDBJ whole genome shotgun (WGS) entry which is preliminary data.</text>
</comment>
<dbReference type="Proteomes" id="UP000245720">
    <property type="component" value="Unassembled WGS sequence"/>
</dbReference>
<keyword evidence="1" id="KW-0812">Transmembrane</keyword>
<organism evidence="2 3">
    <name type="scientific">Ruminococcus flavefaciens</name>
    <dbReference type="NCBI Taxonomy" id="1265"/>
    <lineage>
        <taxon>Bacteria</taxon>
        <taxon>Bacillati</taxon>
        <taxon>Bacillota</taxon>
        <taxon>Clostridia</taxon>
        <taxon>Eubacteriales</taxon>
        <taxon>Oscillospiraceae</taxon>
        <taxon>Ruminococcus</taxon>
    </lineage>
</organism>
<protein>
    <submittedName>
        <fullName evidence="2">Uncharacterized protein</fullName>
    </submittedName>
</protein>
<gene>
    <name evidence="2" type="ORF">IE37_01072</name>
</gene>
<evidence type="ECO:0000256" key="1">
    <source>
        <dbReference type="SAM" id="Phobius"/>
    </source>
</evidence>
<reference evidence="2 3" key="1">
    <citation type="submission" date="2018-05" db="EMBL/GenBank/DDBJ databases">
        <title>The Hungate 1000. A catalogue of reference genomes from the rumen microbiome.</title>
        <authorList>
            <person name="Kelly W."/>
        </authorList>
    </citation>
    <scope>NUCLEOTIDE SEQUENCE [LARGE SCALE GENOMIC DNA]</scope>
    <source>
        <strain evidence="2 3">SAb67</strain>
    </source>
</reference>